<evidence type="ECO:0000313" key="1">
    <source>
        <dbReference type="EMBL" id="NWT63551.1"/>
    </source>
</evidence>
<dbReference type="AlphaFoldDB" id="A0A7K5Q823"/>
<evidence type="ECO:0000313" key="2">
    <source>
        <dbReference type="Proteomes" id="UP000532437"/>
    </source>
</evidence>
<name>A0A7K5Q823_9CORV</name>
<reference evidence="1 2" key="1">
    <citation type="submission" date="2019-09" db="EMBL/GenBank/DDBJ databases">
        <title>Bird 10,000 Genomes (B10K) Project - Family phase.</title>
        <authorList>
            <person name="Zhang G."/>
        </authorList>
    </citation>
    <scope>NUCLEOTIDE SEQUENCE [LARGE SCALE GENOMIC DNA]</scope>
    <source>
        <strain evidence="1">B10K-DU-002-60</strain>
        <tissue evidence="1">Muscle</tissue>
    </source>
</reference>
<dbReference type="GO" id="GO:0061343">
    <property type="term" value="P:cell adhesion involved in heart morphogenesis"/>
    <property type="evidence" value="ECO:0007669"/>
    <property type="project" value="TreeGrafter"/>
</dbReference>
<dbReference type="Proteomes" id="UP000532437">
    <property type="component" value="Unassembled WGS sequence"/>
</dbReference>
<proteinExistence type="predicted"/>
<accession>A0A7K5Q823</accession>
<feature type="non-terminal residue" evidence="1">
    <location>
        <position position="318"/>
    </location>
</feature>
<dbReference type="PANTHER" id="PTHR33395:SF22">
    <property type="entry name" value="REVERSE TRANSCRIPTASE DOMAIN-CONTAINING PROTEIN"/>
    <property type="match status" value="1"/>
</dbReference>
<dbReference type="GO" id="GO:0007508">
    <property type="term" value="P:larval heart development"/>
    <property type="evidence" value="ECO:0007669"/>
    <property type="project" value="TreeGrafter"/>
</dbReference>
<organism evidence="1 2">
    <name type="scientific">Erythrocercus mccallii</name>
    <dbReference type="NCBI Taxonomy" id="107208"/>
    <lineage>
        <taxon>Eukaryota</taxon>
        <taxon>Metazoa</taxon>
        <taxon>Chordata</taxon>
        <taxon>Craniata</taxon>
        <taxon>Vertebrata</taxon>
        <taxon>Euteleostomi</taxon>
        <taxon>Archelosauria</taxon>
        <taxon>Archosauria</taxon>
        <taxon>Dinosauria</taxon>
        <taxon>Saurischia</taxon>
        <taxon>Theropoda</taxon>
        <taxon>Coelurosauria</taxon>
        <taxon>Aves</taxon>
        <taxon>Neognathae</taxon>
        <taxon>Neoaves</taxon>
        <taxon>Telluraves</taxon>
        <taxon>Australaves</taxon>
        <taxon>Passeriformes</taxon>
        <taxon>Corvoidea</taxon>
        <taxon>Dicruridae</taxon>
        <taxon>Erythrocercus</taxon>
    </lineage>
</organism>
<feature type="non-terminal residue" evidence="1">
    <location>
        <position position="1"/>
    </location>
</feature>
<comment type="caution">
    <text evidence="1">The sequence shown here is derived from an EMBL/GenBank/DDBJ whole genome shotgun (WGS) entry which is preliminary data.</text>
</comment>
<keyword evidence="2" id="KW-1185">Reference proteome</keyword>
<protein>
    <submittedName>
        <fullName evidence="1">RTJK polymerase</fullName>
    </submittedName>
</protein>
<dbReference type="GO" id="GO:0031012">
    <property type="term" value="C:extracellular matrix"/>
    <property type="evidence" value="ECO:0007669"/>
    <property type="project" value="TreeGrafter"/>
</dbReference>
<dbReference type="PANTHER" id="PTHR33395">
    <property type="entry name" value="TRANSCRIPTASE, PUTATIVE-RELATED-RELATED"/>
    <property type="match status" value="1"/>
</dbReference>
<sequence length="318" mass="36729">FRKANLGLLRELLGKVPWDRALEGKGAEASWLTFKHHFLQAQDQCIPKCRKSSKRVRRPAWLSRELLLKLKQKREIYKTWKEGQATWEEYREVVKGCRDATRKAKASLEIKLAREIKDNKKSFYKYVGGKKKPKSSVGPLLDQVGTLVTEDREKAELLNATFASVFTSKVSYQESQVSKTTDEVWREEVLDEAWVRDQLSRLVIYKSMGPDGLHPRVLREMAEVIARPLSIIFERSWRTGEVPEDWRKANVVPIFKKGKKEDPGNYRPVSLTSIPGKVMEQLVLDAISKHLEERRLLTSSQHGFRKGKSCLSNLIAFY</sequence>
<gene>
    <name evidence="1" type="primary">Pol_8</name>
    <name evidence="1" type="ORF">ERYMCC_R16002</name>
</gene>
<dbReference type="EMBL" id="VZRG01011038">
    <property type="protein sequence ID" value="NWT63551.1"/>
    <property type="molecule type" value="Genomic_DNA"/>
</dbReference>